<dbReference type="EMBL" id="JH668362">
    <property type="protein sequence ID" value="KAG6448869.1"/>
    <property type="molecule type" value="Genomic_DNA"/>
</dbReference>
<evidence type="ECO:0008006" key="3">
    <source>
        <dbReference type="Google" id="ProtNLM"/>
    </source>
</evidence>
<comment type="caution">
    <text evidence="1">The sequence shown here is derived from an EMBL/GenBank/DDBJ whole genome shotgun (WGS) entry which is preliminary data.</text>
</comment>
<dbReference type="EMBL" id="JH668362">
    <property type="protein sequence ID" value="KAG6448870.1"/>
    <property type="molecule type" value="Genomic_DNA"/>
</dbReference>
<evidence type="ECO:0000313" key="2">
    <source>
        <dbReference type="Proteomes" id="UP000791440"/>
    </source>
</evidence>
<dbReference type="Gene3D" id="3.80.10.10">
    <property type="entry name" value="Ribonuclease Inhibitor"/>
    <property type="match status" value="1"/>
</dbReference>
<keyword evidence="2" id="KW-1185">Reference proteome</keyword>
<name>A0A921Z278_MANSE</name>
<evidence type="ECO:0000313" key="1">
    <source>
        <dbReference type="EMBL" id="KAG6448869.1"/>
    </source>
</evidence>
<protein>
    <recommendedName>
        <fullName evidence="3">Mitochondrial ATP synthase regulatory component factor B</fullName>
    </recommendedName>
</protein>
<sequence>MLKVLRYNPVSTCNIFVPISHQKRTFWEYVNMMFNKPDPDRIKNLGPDRACAEWVLRNGGKIVWANGTTLADYNLLPSEDRPVPKVVEIDGTDSSISHYGFPHLKGLTMLKKIILHNDNYIDDRALQGLSYGKESLAYVQVSKCCNVTDNGLKEIKVLDKLETLVVFELSSVSNIDDCIKYLQNHLPKCKIEGKTET</sequence>
<dbReference type="AlphaFoldDB" id="A0A921Z278"/>
<accession>A0A921Z278</accession>
<dbReference type="InterPro" id="IPR032675">
    <property type="entry name" value="LRR_dom_sf"/>
</dbReference>
<gene>
    <name evidence="1" type="ORF">O3G_MSEX005717</name>
</gene>
<dbReference type="Proteomes" id="UP000791440">
    <property type="component" value="Unassembled WGS sequence"/>
</dbReference>
<organism evidence="1 2">
    <name type="scientific">Manduca sexta</name>
    <name type="common">Tobacco hawkmoth</name>
    <name type="synonym">Tobacco hornworm</name>
    <dbReference type="NCBI Taxonomy" id="7130"/>
    <lineage>
        <taxon>Eukaryota</taxon>
        <taxon>Metazoa</taxon>
        <taxon>Ecdysozoa</taxon>
        <taxon>Arthropoda</taxon>
        <taxon>Hexapoda</taxon>
        <taxon>Insecta</taxon>
        <taxon>Pterygota</taxon>
        <taxon>Neoptera</taxon>
        <taxon>Endopterygota</taxon>
        <taxon>Lepidoptera</taxon>
        <taxon>Glossata</taxon>
        <taxon>Ditrysia</taxon>
        <taxon>Bombycoidea</taxon>
        <taxon>Sphingidae</taxon>
        <taxon>Sphinginae</taxon>
        <taxon>Sphingini</taxon>
        <taxon>Manduca</taxon>
    </lineage>
</organism>
<proteinExistence type="predicted"/>
<reference evidence="1" key="1">
    <citation type="journal article" date="2016" name="Insect Biochem. Mol. Biol.">
        <title>Multifaceted biological insights from a draft genome sequence of the tobacco hornworm moth, Manduca sexta.</title>
        <authorList>
            <person name="Kanost M.R."/>
            <person name="Arrese E.L."/>
            <person name="Cao X."/>
            <person name="Chen Y.R."/>
            <person name="Chellapilla S."/>
            <person name="Goldsmith M.R."/>
            <person name="Grosse-Wilde E."/>
            <person name="Heckel D.G."/>
            <person name="Herndon N."/>
            <person name="Jiang H."/>
            <person name="Papanicolaou A."/>
            <person name="Qu J."/>
            <person name="Soulages J.L."/>
            <person name="Vogel H."/>
            <person name="Walters J."/>
            <person name="Waterhouse R.M."/>
            <person name="Ahn S.J."/>
            <person name="Almeida F.C."/>
            <person name="An C."/>
            <person name="Aqrawi P."/>
            <person name="Bretschneider A."/>
            <person name="Bryant W.B."/>
            <person name="Bucks S."/>
            <person name="Chao H."/>
            <person name="Chevignon G."/>
            <person name="Christen J.M."/>
            <person name="Clarke D.F."/>
            <person name="Dittmer N.T."/>
            <person name="Ferguson L.C.F."/>
            <person name="Garavelou S."/>
            <person name="Gordon K.H.J."/>
            <person name="Gunaratna R.T."/>
            <person name="Han Y."/>
            <person name="Hauser F."/>
            <person name="He Y."/>
            <person name="Heidel-Fischer H."/>
            <person name="Hirsh A."/>
            <person name="Hu Y."/>
            <person name="Jiang H."/>
            <person name="Kalra D."/>
            <person name="Klinner C."/>
            <person name="Konig C."/>
            <person name="Kovar C."/>
            <person name="Kroll A.R."/>
            <person name="Kuwar S.S."/>
            <person name="Lee S.L."/>
            <person name="Lehman R."/>
            <person name="Li K."/>
            <person name="Li Z."/>
            <person name="Liang H."/>
            <person name="Lovelace S."/>
            <person name="Lu Z."/>
            <person name="Mansfield J.H."/>
            <person name="McCulloch K.J."/>
            <person name="Mathew T."/>
            <person name="Morton B."/>
            <person name="Muzny D.M."/>
            <person name="Neunemann D."/>
            <person name="Ongeri F."/>
            <person name="Pauchet Y."/>
            <person name="Pu L.L."/>
            <person name="Pyrousis I."/>
            <person name="Rao X.J."/>
            <person name="Redding A."/>
            <person name="Roesel C."/>
            <person name="Sanchez-Gracia A."/>
            <person name="Schaack S."/>
            <person name="Shukla A."/>
            <person name="Tetreau G."/>
            <person name="Wang Y."/>
            <person name="Xiong G.H."/>
            <person name="Traut W."/>
            <person name="Walsh T.K."/>
            <person name="Worley K.C."/>
            <person name="Wu D."/>
            <person name="Wu W."/>
            <person name="Wu Y.Q."/>
            <person name="Zhang X."/>
            <person name="Zou Z."/>
            <person name="Zucker H."/>
            <person name="Briscoe A.D."/>
            <person name="Burmester T."/>
            <person name="Clem R.J."/>
            <person name="Feyereisen R."/>
            <person name="Grimmelikhuijzen C.J.P."/>
            <person name="Hamodrakas S.J."/>
            <person name="Hansson B.S."/>
            <person name="Huguet E."/>
            <person name="Jermiin L.S."/>
            <person name="Lan Q."/>
            <person name="Lehman H.K."/>
            <person name="Lorenzen M."/>
            <person name="Merzendorfer H."/>
            <person name="Michalopoulos I."/>
            <person name="Morton D.B."/>
            <person name="Muthukrishnan S."/>
            <person name="Oakeshott J.G."/>
            <person name="Palmer W."/>
            <person name="Park Y."/>
            <person name="Passarelli A.L."/>
            <person name="Rozas J."/>
            <person name="Schwartz L.M."/>
            <person name="Smith W."/>
            <person name="Southgate A."/>
            <person name="Vilcinskas A."/>
            <person name="Vogt R."/>
            <person name="Wang P."/>
            <person name="Werren J."/>
            <person name="Yu X.Q."/>
            <person name="Zhou J.J."/>
            <person name="Brown S.J."/>
            <person name="Scherer S.E."/>
            <person name="Richards S."/>
            <person name="Blissard G.W."/>
        </authorList>
    </citation>
    <scope>NUCLEOTIDE SEQUENCE</scope>
</reference>
<dbReference type="SUPFAM" id="SSF52047">
    <property type="entry name" value="RNI-like"/>
    <property type="match status" value="1"/>
</dbReference>
<reference evidence="1" key="2">
    <citation type="submission" date="2020-12" db="EMBL/GenBank/DDBJ databases">
        <authorList>
            <person name="Kanost M."/>
        </authorList>
    </citation>
    <scope>NUCLEOTIDE SEQUENCE</scope>
</reference>
<dbReference type="OrthoDB" id="5859291at2759"/>